<dbReference type="PANTHER" id="PTHR15615">
    <property type="match status" value="1"/>
</dbReference>
<feature type="region of interest" description="Disordered" evidence="1">
    <location>
        <begin position="1"/>
        <end position="102"/>
    </location>
</feature>
<protein>
    <submittedName>
        <fullName evidence="2">Cyclin-domain-containing protein</fullName>
    </submittedName>
</protein>
<dbReference type="Gene3D" id="1.10.472.10">
    <property type="entry name" value="Cyclin-like"/>
    <property type="match status" value="1"/>
</dbReference>
<dbReference type="Pfam" id="PF08613">
    <property type="entry name" value="Cyclin"/>
    <property type="match status" value="1"/>
</dbReference>
<sequence>MQPLDRRRSVLNERPVPNEQLFDPLPPQTQTTKTAPSYRPAAPPTVLSATACSTAAPELHAQRQSSSRPPKQPTPASSTSPAESAASAKMTQHSMSIPERITSGGGSISDFMAEVAALFWFESTKLLEKVEGMQRLVPGAPFQSLAPTAVASQHFKKWVSTVLTTTQVTQNVVILALLYIHRLKKANPTVKGRPGSEYRLLTVALMLGNKFLDDNTYTNKTWADVSGISVNEIHVMEVEFLSNMRYSLLVSADEWEQWLDKLTKFWSYLELAQHSVSPTPSPLLIPSPTHRSFGSPLHSPTVPLTPGLQSTTHSFALQSPNLAPMASSSQNWPVSYGSNAISPLALKPQPHLHRKRSFPEGDSAEHPAKRASRIAAGQGKLPSQAPVQYPTGSQAQFGLPHPSAIPVQSRPAPGLLADHGRQHVPSLTLNTTQATDVAVTQPQVYASAYAAQQAPLSLPPLASGVRAMSMVFPTTTYAPSQPIPATCGAMTPTASFPPMTYGTPTKRLSPQNTLAAYPGSSPLVMGNGGASGLHTPISHSPSIYLQQRNSPYRPVRHVNTLLYPPPSAFLQQYHLPNPVLPNQMHYQPLGKRNEYRTGIVPEFIDSVHRLAAYGHPPPPVPQVLPTPLPHAHQPRAQYQLPPSARAGAPYPGQY</sequence>
<dbReference type="GO" id="GO:0005634">
    <property type="term" value="C:nucleus"/>
    <property type="evidence" value="ECO:0007669"/>
    <property type="project" value="TreeGrafter"/>
</dbReference>
<dbReference type="GO" id="GO:0019901">
    <property type="term" value="F:protein kinase binding"/>
    <property type="evidence" value="ECO:0007669"/>
    <property type="project" value="InterPro"/>
</dbReference>
<feature type="compositionally biased region" description="Basic and acidic residues" evidence="1">
    <location>
        <begin position="357"/>
        <end position="368"/>
    </location>
</feature>
<name>A0AAN6P6D2_9PEZI</name>
<feature type="region of interest" description="Disordered" evidence="1">
    <location>
        <begin position="351"/>
        <end position="371"/>
    </location>
</feature>
<dbReference type="GO" id="GO:0016538">
    <property type="term" value="F:cyclin-dependent protein serine/threonine kinase regulator activity"/>
    <property type="evidence" value="ECO:0007669"/>
    <property type="project" value="TreeGrafter"/>
</dbReference>
<dbReference type="PANTHER" id="PTHR15615:SF118">
    <property type="entry name" value="CYCLIN, HYPOTHETICAL (EUROFUNG)"/>
    <property type="match status" value="1"/>
</dbReference>
<gene>
    <name evidence="2" type="ORF">C8A01DRAFT_20331</name>
</gene>
<dbReference type="InterPro" id="IPR013922">
    <property type="entry name" value="Cyclin_PHO80-like"/>
</dbReference>
<feature type="compositionally biased region" description="Basic and acidic residues" evidence="1">
    <location>
        <begin position="1"/>
        <end position="11"/>
    </location>
</feature>
<dbReference type="SUPFAM" id="SSF47954">
    <property type="entry name" value="Cyclin-like"/>
    <property type="match status" value="1"/>
</dbReference>
<feature type="compositionally biased region" description="Low complexity" evidence="1">
    <location>
        <begin position="74"/>
        <end position="89"/>
    </location>
</feature>
<evidence type="ECO:0000256" key="1">
    <source>
        <dbReference type="SAM" id="MobiDB-lite"/>
    </source>
</evidence>
<dbReference type="CDD" id="cd20557">
    <property type="entry name" value="CYCLIN_ScPCL1-like"/>
    <property type="match status" value="1"/>
</dbReference>
<dbReference type="GO" id="GO:0000307">
    <property type="term" value="C:cyclin-dependent protein kinase holoenzyme complex"/>
    <property type="evidence" value="ECO:0007669"/>
    <property type="project" value="TreeGrafter"/>
</dbReference>
<proteinExistence type="predicted"/>
<keyword evidence="3" id="KW-1185">Reference proteome</keyword>
<evidence type="ECO:0000313" key="3">
    <source>
        <dbReference type="Proteomes" id="UP001303115"/>
    </source>
</evidence>
<evidence type="ECO:0000313" key="2">
    <source>
        <dbReference type="EMBL" id="KAK4032599.1"/>
    </source>
</evidence>
<comment type="caution">
    <text evidence="2">The sequence shown here is derived from an EMBL/GenBank/DDBJ whole genome shotgun (WGS) entry which is preliminary data.</text>
</comment>
<feature type="compositionally biased region" description="Pro residues" evidence="1">
    <location>
        <begin position="615"/>
        <end position="628"/>
    </location>
</feature>
<feature type="region of interest" description="Disordered" evidence="1">
    <location>
        <begin position="614"/>
        <end position="654"/>
    </location>
</feature>
<accession>A0AAN6P6D2</accession>
<dbReference type="Proteomes" id="UP001303115">
    <property type="component" value="Unassembled WGS sequence"/>
</dbReference>
<dbReference type="InterPro" id="IPR036915">
    <property type="entry name" value="Cyclin-like_sf"/>
</dbReference>
<dbReference type="AlphaFoldDB" id="A0AAN6P6D2"/>
<dbReference type="EMBL" id="MU854592">
    <property type="protein sequence ID" value="KAK4032599.1"/>
    <property type="molecule type" value="Genomic_DNA"/>
</dbReference>
<organism evidence="2 3">
    <name type="scientific">Parachaetomium inaequale</name>
    <dbReference type="NCBI Taxonomy" id="2588326"/>
    <lineage>
        <taxon>Eukaryota</taxon>
        <taxon>Fungi</taxon>
        <taxon>Dikarya</taxon>
        <taxon>Ascomycota</taxon>
        <taxon>Pezizomycotina</taxon>
        <taxon>Sordariomycetes</taxon>
        <taxon>Sordariomycetidae</taxon>
        <taxon>Sordariales</taxon>
        <taxon>Chaetomiaceae</taxon>
        <taxon>Parachaetomium</taxon>
    </lineage>
</organism>
<reference evidence="3" key="1">
    <citation type="journal article" date="2023" name="Mol. Phylogenet. Evol.">
        <title>Genome-scale phylogeny and comparative genomics of the fungal order Sordariales.</title>
        <authorList>
            <person name="Hensen N."/>
            <person name="Bonometti L."/>
            <person name="Westerberg I."/>
            <person name="Brannstrom I.O."/>
            <person name="Guillou S."/>
            <person name="Cros-Aarteil S."/>
            <person name="Calhoun S."/>
            <person name="Haridas S."/>
            <person name="Kuo A."/>
            <person name="Mondo S."/>
            <person name="Pangilinan J."/>
            <person name="Riley R."/>
            <person name="LaButti K."/>
            <person name="Andreopoulos B."/>
            <person name="Lipzen A."/>
            <person name="Chen C."/>
            <person name="Yan M."/>
            <person name="Daum C."/>
            <person name="Ng V."/>
            <person name="Clum A."/>
            <person name="Steindorff A."/>
            <person name="Ohm R.A."/>
            <person name="Martin F."/>
            <person name="Silar P."/>
            <person name="Natvig D.O."/>
            <person name="Lalanne C."/>
            <person name="Gautier V."/>
            <person name="Ament-Velasquez S.L."/>
            <person name="Kruys A."/>
            <person name="Hutchinson M.I."/>
            <person name="Powell A.J."/>
            <person name="Barry K."/>
            <person name="Miller A.N."/>
            <person name="Grigoriev I.V."/>
            <person name="Debuchy R."/>
            <person name="Gladieux P."/>
            <person name="Hiltunen Thoren M."/>
            <person name="Johannesson H."/>
        </authorList>
    </citation>
    <scope>NUCLEOTIDE SEQUENCE [LARGE SCALE GENOMIC DNA]</scope>
    <source>
        <strain evidence="3">CBS 284.82</strain>
    </source>
</reference>